<organism evidence="4 5">
    <name type="scientific">Sphingomonas alpina</name>
    <dbReference type="NCBI Taxonomy" id="653931"/>
    <lineage>
        <taxon>Bacteria</taxon>
        <taxon>Pseudomonadati</taxon>
        <taxon>Pseudomonadota</taxon>
        <taxon>Alphaproteobacteria</taxon>
        <taxon>Sphingomonadales</taxon>
        <taxon>Sphingomonadaceae</taxon>
        <taxon>Sphingomonas</taxon>
    </lineage>
</organism>
<sequence>MLKYILLAGAMTITVPALAQDKPVSGDPATPAATTSQPTTQTATSPAPAESQTAPDAMAATDQAATGTPAAQDSAVAQTTPTDSAAAPAEQAVAQQPAPATSKAEQVAQVVNTEFPSYDKDANGDLSETEFASWMVALKTASDPATKSDSAEVKKWIGQAFATADADKSKSVSKTELTGFLSQG</sequence>
<name>A0A7H0LQU5_9SPHN</name>
<evidence type="ECO:0000313" key="5">
    <source>
        <dbReference type="Proteomes" id="UP000516148"/>
    </source>
</evidence>
<evidence type="ECO:0000256" key="1">
    <source>
        <dbReference type="SAM" id="MobiDB-lite"/>
    </source>
</evidence>
<feature type="compositionally biased region" description="Low complexity" evidence="1">
    <location>
        <begin position="85"/>
        <end position="100"/>
    </location>
</feature>
<dbReference type="InterPro" id="IPR002048">
    <property type="entry name" value="EF_hand_dom"/>
</dbReference>
<feature type="signal peptide" evidence="2">
    <location>
        <begin position="1"/>
        <end position="19"/>
    </location>
</feature>
<reference evidence="4 5" key="1">
    <citation type="submission" date="2020-09" db="EMBL/GenBank/DDBJ databases">
        <title>Sphingomonas sp., a new species isolated from pork steak.</title>
        <authorList>
            <person name="Heidler von Heilborn D."/>
        </authorList>
    </citation>
    <scope>NUCLEOTIDE SEQUENCE [LARGE SCALE GENOMIC DNA]</scope>
    <source>
        <strain evidence="5">S8-3T</strain>
    </source>
</reference>
<dbReference type="Gene3D" id="1.10.238.10">
    <property type="entry name" value="EF-hand"/>
    <property type="match status" value="1"/>
</dbReference>
<feature type="compositionally biased region" description="Low complexity" evidence="1">
    <location>
        <begin position="28"/>
        <end position="68"/>
    </location>
</feature>
<feature type="compositionally biased region" description="Polar residues" evidence="1">
    <location>
        <begin position="69"/>
        <end position="83"/>
    </location>
</feature>
<evidence type="ECO:0000256" key="2">
    <source>
        <dbReference type="SAM" id="SignalP"/>
    </source>
</evidence>
<dbReference type="GO" id="GO:0005509">
    <property type="term" value="F:calcium ion binding"/>
    <property type="evidence" value="ECO:0007669"/>
    <property type="project" value="InterPro"/>
</dbReference>
<evidence type="ECO:0000313" key="4">
    <source>
        <dbReference type="EMBL" id="QNQ12048.1"/>
    </source>
</evidence>
<evidence type="ECO:0000259" key="3">
    <source>
        <dbReference type="PROSITE" id="PS50222"/>
    </source>
</evidence>
<protein>
    <recommendedName>
        <fullName evidence="3">EF-hand domain-containing protein</fullName>
    </recommendedName>
</protein>
<dbReference type="SUPFAM" id="SSF47473">
    <property type="entry name" value="EF-hand"/>
    <property type="match status" value="1"/>
</dbReference>
<feature type="chain" id="PRO_5028915130" description="EF-hand domain-containing protein" evidence="2">
    <location>
        <begin position="20"/>
        <end position="184"/>
    </location>
</feature>
<dbReference type="KEGG" id="spap:H3Z74_14950"/>
<dbReference type="AlphaFoldDB" id="A0A7H0LQU5"/>
<proteinExistence type="predicted"/>
<dbReference type="Proteomes" id="UP000516148">
    <property type="component" value="Chromosome"/>
</dbReference>
<gene>
    <name evidence="4" type="ORF">H3Z74_14950</name>
</gene>
<dbReference type="PROSITE" id="PS50222">
    <property type="entry name" value="EF_HAND_2"/>
    <property type="match status" value="1"/>
</dbReference>
<dbReference type="InterPro" id="IPR011992">
    <property type="entry name" value="EF-hand-dom_pair"/>
</dbReference>
<feature type="region of interest" description="Disordered" evidence="1">
    <location>
        <begin position="164"/>
        <end position="184"/>
    </location>
</feature>
<feature type="compositionally biased region" description="Polar residues" evidence="1">
    <location>
        <begin position="172"/>
        <end position="184"/>
    </location>
</feature>
<dbReference type="EMBL" id="CP061038">
    <property type="protein sequence ID" value="QNQ12048.1"/>
    <property type="molecule type" value="Genomic_DNA"/>
</dbReference>
<feature type="domain" description="EF-hand" evidence="3">
    <location>
        <begin position="152"/>
        <end position="184"/>
    </location>
</feature>
<dbReference type="InterPro" id="IPR018247">
    <property type="entry name" value="EF_Hand_1_Ca_BS"/>
</dbReference>
<keyword evidence="5" id="KW-1185">Reference proteome</keyword>
<feature type="region of interest" description="Disordered" evidence="1">
    <location>
        <begin position="21"/>
        <end position="105"/>
    </location>
</feature>
<keyword evidence="2" id="KW-0732">Signal</keyword>
<dbReference type="PROSITE" id="PS00018">
    <property type="entry name" value="EF_HAND_1"/>
    <property type="match status" value="2"/>
</dbReference>
<accession>A0A7H0LQU5</accession>